<feature type="compositionally biased region" description="Basic residues" evidence="1">
    <location>
        <begin position="186"/>
        <end position="196"/>
    </location>
</feature>
<accession>A0ABT6C3Q7</accession>
<evidence type="ECO:0000313" key="4">
    <source>
        <dbReference type="Proteomes" id="UP001528912"/>
    </source>
</evidence>
<sequence>MTRSHVAPASPLMVRLAHVSALSPVLSSLWRLPLIFGVSMGLGPVITDDLASTPFAGRAAYLIGLGVLTDGLAFLAIGLVRPWGEVFPTWMPVVGGRAVPLGFAGTAALLGGLGACAFGLTMAVGMPANVDAWDGWSILMYACYAPLALWGPTLLIVAADYIRRRRAAGRHTSIHPPAAPITARRERARPRRARLG</sequence>
<dbReference type="Proteomes" id="UP001528912">
    <property type="component" value="Unassembled WGS sequence"/>
</dbReference>
<feature type="transmembrane region" description="Helical" evidence="2">
    <location>
        <begin position="101"/>
        <end position="126"/>
    </location>
</feature>
<protein>
    <recommendedName>
        <fullName evidence="5">Rod shape-determining protein MreD</fullName>
    </recommendedName>
</protein>
<evidence type="ECO:0000256" key="2">
    <source>
        <dbReference type="SAM" id="Phobius"/>
    </source>
</evidence>
<dbReference type="RefSeq" id="WP_277190462.1">
    <property type="nucleotide sequence ID" value="NZ_JAROAV010000001.1"/>
</dbReference>
<evidence type="ECO:0000256" key="1">
    <source>
        <dbReference type="SAM" id="MobiDB-lite"/>
    </source>
</evidence>
<name>A0ABT6C3Q7_9MICO</name>
<feature type="transmembrane region" description="Helical" evidence="2">
    <location>
        <begin position="138"/>
        <end position="162"/>
    </location>
</feature>
<gene>
    <name evidence="3" type="ORF">P4R38_00410</name>
</gene>
<feature type="region of interest" description="Disordered" evidence="1">
    <location>
        <begin position="173"/>
        <end position="196"/>
    </location>
</feature>
<keyword evidence="2" id="KW-1133">Transmembrane helix</keyword>
<comment type="caution">
    <text evidence="3">The sequence shown here is derived from an EMBL/GenBank/DDBJ whole genome shotgun (WGS) entry which is preliminary data.</text>
</comment>
<proteinExistence type="predicted"/>
<evidence type="ECO:0000313" key="3">
    <source>
        <dbReference type="EMBL" id="MDF8262704.1"/>
    </source>
</evidence>
<keyword evidence="4" id="KW-1185">Reference proteome</keyword>
<feature type="transmembrane region" description="Helical" evidence="2">
    <location>
        <begin position="59"/>
        <end position="80"/>
    </location>
</feature>
<reference evidence="3 4" key="1">
    <citation type="submission" date="2023-03" db="EMBL/GenBank/DDBJ databases">
        <title>YIM 133296 draft genome.</title>
        <authorList>
            <person name="Xiong L."/>
        </authorList>
    </citation>
    <scope>NUCLEOTIDE SEQUENCE [LARGE SCALE GENOMIC DNA]</scope>
    <source>
        <strain evidence="3 4">YIM 133296</strain>
    </source>
</reference>
<keyword evidence="2" id="KW-0812">Transmembrane</keyword>
<keyword evidence="2" id="KW-0472">Membrane</keyword>
<organism evidence="3 4">
    <name type="scientific">Luteipulveratus flavus</name>
    <dbReference type="NCBI Taxonomy" id="3031728"/>
    <lineage>
        <taxon>Bacteria</taxon>
        <taxon>Bacillati</taxon>
        <taxon>Actinomycetota</taxon>
        <taxon>Actinomycetes</taxon>
        <taxon>Micrococcales</taxon>
        <taxon>Dermacoccaceae</taxon>
        <taxon>Luteipulveratus</taxon>
    </lineage>
</organism>
<dbReference type="EMBL" id="JAROAV010000001">
    <property type="protein sequence ID" value="MDF8262704.1"/>
    <property type="molecule type" value="Genomic_DNA"/>
</dbReference>
<evidence type="ECO:0008006" key="5">
    <source>
        <dbReference type="Google" id="ProtNLM"/>
    </source>
</evidence>